<proteinExistence type="predicted"/>
<organism evidence="1">
    <name type="scientific">marine sediment metagenome</name>
    <dbReference type="NCBI Taxonomy" id="412755"/>
    <lineage>
        <taxon>unclassified sequences</taxon>
        <taxon>metagenomes</taxon>
        <taxon>ecological metagenomes</taxon>
    </lineage>
</organism>
<evidence type="ECO:0000313" key="1">
    <source>
        <dbReference type="EMBL" id="KKK59755.1"/>
    </source>
</evidence>
<name>A0A0F8XFI9_9ZZZZ</name>
<reference evidence="1" key="1">
    <citation type="journal article" date="2015" name="Nature">
        <title>Complex archaea that bridge the gap between prokaryotes and eukaryotes.</title>
        <authorList>
            <person name="Spang A."/>
            <person name="Saw J.H."/>
            <person name="Jorgensen S.L."/>
            <person name="Zaremba-Niedzwiedzka K."/>
            <person name="Martijn J."/>
            <person name="Lind A.E."/>
            <person name="van Eijk R."/>
            <person name="Schleper C."/>
            <person name="Guy L."/>
            <person name="Ettema T.J."/>
        </authorList>
    </citation>
    <scope>NUCLEOTIDE SEQUENCE</scope>
</reference>
<dbReference type="EMBL" id="LAZR01063307">
    <property type="protein sequence ID" value="KKK59755.1"/>
    <property type="molecule type" value="Genomic_DNA"/>
</dbReference>
<dbReference type="AlphaFoldDB" id="A0A0F8XFI9"/>
<accession>A0A0F8XFI9</accession>
<gene>
    <name evidence="1" type="ORF">LCGC14_3031230</name>
</gene>
<feature type="non-terminal residue" evidence="1">
    <location>
        <position position="94"/>
    </location>
</feature>
<sequence>MSRRTLAHLAILVLAWSLAASPARGYVEAPYALGRLVNEATNILVIQVTSVDRTKNLIVYRKVRDIKGTHKGDVIQHNIGRGGFHPREWQNIMA</sequence>
<comment type="caution">
    <text evidence="1">The sequence shown here is derived from an EMBL/GenBank/DDBJ whole genome shotgun (WGS) entry which is preliminary data.</text>
</comment>
<protein>
    <submittedName>
        <fullName evidence="1">Uncharacterized protein</fullName>
    </submittedName>
</protein>